<keyword evidence="1" id="KW-0812">Transmembrane</keyword>
<evidence type="ECO:0000313" key="2">
    <source>
        <dbReference type="EMBL" id="MPC18999.1"/>
    </source>
</evidence>
<keyword evidence="3" id="KW-1185">Reference proteome</keyword>
<name>A0A5B7DCP8_PORTR</name>
<feature type="transmembrane region" description="Helical" evidence="1">
    <location>
        <begin position="76"/>
        <end position="104"/>
    </location>
</feature>
<gene>
    <name evidence="2" type="ORF">E2C01_011902</name>
</gene>
<dbReference type="Proteomes" id="UP000324222">
    <property type="component" value="Unassembled WGS sequence"/>
</dbReference>
<accession>A0A5B7DCP8</accession>
<protein>
    <submittedName>
        <fullName evidence="2">Uncharacterized protein</fullName>
    </submittedName>
</protein>
<keyword evidence="1" id="KW-0472">Membrane</keyword>
<proteinExistence type="predicted"/>
<keyword evidence="1" id="KW-1133">Transmembrane helix</keyword>
<sequence length="124" mass="13590">MLVLVLVLVVVVVMVVVVVVLVGKVCANTGVIQEGMYRFNDVDSSPVMENSETRTSVQYVSSSPLPFPPHPALPDLIFPSWTCILVIFAPTVPILLHLLLLLLLHPDQPLPPPPLYSLTLFLLI</sequence>
<dbReference type="AlphaFoldDB" id="A0A5B7DCP8"/>
<comment type="caution">
    <text evidence="2">The sequence shown here is derived from an EMBL/GenBank/DDBJ whole genome shotgun (WGS) entry which is preliminary data.</text>
</comment>
<dbReference type="EMBL" id="VSRR010000729">
    <property type="protein sequence ID" value="MPC18999.1"/>
    <property type="molecule type" value="Genomic_DNA"/>
</dbReference>
<reference evidence="2 3" key="1">
    <citation type="submission" date="2019-05" db="EMBL/GenBank/DDBJ databases">
        <title>Another draft genome of Portunus trituberculatus and its Hox gene families provides insights of decapod evolution.</title>
        <authorList>
            <person name="Jeong J.-H."/>
            <person name="Song I."/>
            <person name="Kim S."/>
            <person name="Choi T."/>
            <person name="Kim D."/>
            <person name="Ryu S."/>
            <person name="Kim W."/>
        </authorList>
    </citation>
    <scope>NUCLEOTIDE SEQUENCE [LARGE SCALE GENOMIC DNA]</scope>
    <source>
        <tissue evidence="2">Muscle</tissue>
    </source>
</reference>
<evidence type="ECO:0000256" key="1">
    <source>
        <dbReference type="SAM" id="Phobius"/>
    </source>
</evidence>
<organism evidence="2 3">
    <name type="scientific">Portunus trituberculatus</name>
    <name type="common">Swimming crab</name>
    <name type="synonym">Neptunus trituberculatus</name>
    <dbReference type="NCBI Taxonomy" id="210409"/>
    <lineage>
        <taxon>Eukaryota</taxon>
        <taxon>Metazoa</taxon>
        <taxon>Ecdysozoa</taxon>
        <taxon>Arthropoda</taxon>
        <taxon>Crustacea</taxon>
        <taxon>Multicrustacea</taxon>
        <taxon>Malacostraca</taxon>
        <taxon>Eumalacostraca</taxon>
        <taxon>Eucarida</taxon>
        <taxon>Decapoda</taxon>
        <taxon>Pleocyemata</taxon>
        <taxon>Brachyura</taxon>
        <taxon>Eubrachyura</taxon>
        <taxon>Portunoidea</taxon>
        <taxon>Portunidae</taxon>
        <taxon>Portuninae</taxon>
        <taxon>Portunus</taxon>
    </lineage>
</organism>
<evidence type="ECO:0000313" key="3">
    <source>
        <dbReference type="Proteomes" id="UP000324222"/>
    </source>
</evidence>